<organism evidence="2 3">
    <name type="scientific">Diplodia seriata</name>
    <dbReference type="NCBI Taxonomy" id="420778"/>
    <lineage>
        <taxon>Eukaryota</taxon>
        <taxon>Fungi</taxon>
        <taxon>Dikarya</taxon>
        <taxon>Ascomycota</taxon>
        <taxon>Pezizomycotina</taxon>
        <taxon>Dothideomycetes</taxon>
        <taxon>Dothideomycetes incertae sedis</taxon>
        <taxon>Botryosphaeriales</taxon>
        <taxon>Botryosphaeriaceae</taxon>
        <taxon>Diplodia</taxon>
    </lineage>
</organism>
<feature type="compositionally biased region" description="Polar residues" evidence="1">
    <location>
        <begin position="76"/>
        <end position="93"/>
    </location>
</feature>
<evidence type="ECO:0000313" key="2">
    <source>
        <dbReference type="EMBL" id="KKY21669.1"/>
    </source>
</evidence>
<evidence type="ECO:0000313" key="3">
    <source>
        <dbReference type="Proteomes" id="UP000034182"/>
    </source>
</evidence>
<accession>A0A0G2EGW3</accession>
<feature type="compositionally biased region" description="Basic residues" evidence="1">
    <location>
        <begin position="377"/>
        <end position="391"/>
    </location>
</feature>
<feature type="compositionally biased region" description="Basic and acidic residues" evidence="1">
    <location>
        <begin position="392"/>
        <end position="426"/>
    </location>
</feature>
<sequence>MSSQSANATDATTPASPTNAASPTHATNPDSERQLQNSNFDFQTLYDVMDLQPEDRAVFDTFREVLYDKLLRASNGDESPSNTSSARLANPSSVESVYDDISFTNGAISYEFEDMTNENENENGNENQPSQVDEGNDGNDGNDDGEPSLPPNHDASDAPPPNSWANVKPGPSYGTLHFPGHAHYTPNEIPVTGSHGFMLLHRRPRFHPRGQHFRSRDGQPLDQSAMLTLHYIDNSELRIQTHTYTKPRAAADLDFSAASTANRLESWVRRFLADHGVVSTQRNKQGAAAPIVPYLPEERAWIKRLFELQPATPLSELCRRFNAYWAGRVVPGVGGADRDGGRPRPARTNGALMNEVYRSGLKRKMEYQLGKGGEGGKKKKTEGKAKARGRGGRWEREAEGEEVERKGDEKKGDGQKGDGQQKGDEQHDVEDAEGDRLDDYMSCSFEL</sequence>
<dbReference type="EMBL" id="LAQI01000082">
    <property type="protein sequence ID" value="KKY21669.1"/>
    <property type="molecule type" value="Genomic_DNA"/>
</dbReference>
<dbReference type="Proteomes" id="UP000034182">
    <property type="component" value="Unassembled WGS sequence"/>
</dbReference>
<feature type="compositionally biased region" description="Acidic residues" evidence="1">
    <location>
        <begin position="134"/>
        <end position="146"/>
    </location>
</feature>
<reference evidence="2 3" key="2">
    <citation type="submission" date="2015-05" db="EMBL/GenBank/DDBJ databases">
        <title>Distinctive expansion of gene families associated with plant cell wall degradation and secondary metabolism in the genomes of grapevine trunk pathogens.</title>
        <authorList>
            <person name="Lawrence D.P."/>
            <person name="Travadon R."/>
            <person name="Rolshausen P.E."/>
            <person name="Baumgartner K."/>
        </authorList>
    </citation>
    <scope>NUCLEOTIDE SEQUENCE [LARGE SCALE GENOMIC DNA]</scope>
    <source>
        <strain evidence="2">DS831</strain>
    </source>
</reference>
<feature type="region of interest" description="Disordered" evidence="1">
    <location>
        <begin position="1"/>
        <end position="39"/>
    </location>
</feature>
<feature type="region of interest" description="Disordered" evidence="1">
    <location>
        <begin position="332"/>
        <end position="352"/>
    </location>
</feature>
<gene>
    <name evidence="2" type="ORF">UCDDS831_g04194</name>
</gene>
<feature type="compositionally biased region" description="Low complexity" evidence="1">
    <location>
        <begin position="1"/>
        <end position="29"/>
    </location>
</feature>
<dbReference type="AlphaFoldDB" id="A0A0G2EGW3"/>
<feature type="region of interest" description="Disordered" evidence="1">
    <location>
        <begin position="117"/>
        <end position="168"/>
    </location>
</feature>
<protein>
    <submittedName>
        <fullName evidence="2">Uncharacterized protein</fullName>
    </submittedName>
</protein>
<reference evidence="2 3" key="1">
    <citation type="submission" date="2015-03" db="EMBL/GenBank/DDBJ databases">
        <authorList>
            <person name="Morales-Cruz A."/>
            <person name="Amrine K.C."/>
            <person name="Cantu D."/>
        </authorList>
    </citation>
    <scope>NUCLEOTIDE SEQUENCE [LARGE SCALE GENOMIC DNA]</scope>
    <source>
        <strain evidence="2">DS831</strain>
    </source>
</reference>
<evidence type="ECO:0000256" key="1">
    <source>
        <dbReference type="SAM" id="MobiDB-lite"/>
    </source>
</evidence>
<feature type="region of interest" description="Disordered" evidence="1">
    <location>
        <begin position="367"/>
        <end position="447"/>
    </location>
</feature>
<comment type="caution">
    <text evidence="2">The sequence shown here is derived from an EMBL/GenBank/DDBJ whole genome shotgun (WGS) entry which is preliminary data.</text>
</comment>
<name>A0A0G2EGW3_9PEZI</name>
<feature type="region of interest" description="Disordered" evidence="1">
    <location>
        <begin position="74"/>
        <end position="93"/>
    </location>
</feature>
<proteinExistence type="predicted"/>